<sequence>MLVVGCSQWVSRERHDGSKVSADC</sequence>
<proteinExistence type="predicted"/>
<evidence type="ECO:0000313" key="1">
    <source>
        <dbReference type="EMBL" id="SUZ68443.1"/>
    </source>
</evidence>
<dbReference type="AlphaFoldDB" id="A0A381PSJ5"/>
<accession>A0A381PSJ5</accession>
<name>A0A381PSJ5_9ZZZZ</name>
<reference evidence="1" key="1">
    <citation type="submission" date="2018-05" db="EMBL/GenBank/DDBJ databases">
        <authorList>
            <person name="Lanie J.A."/>
            <person name="Ng W.-L."/>
            <person name="Kazmierczak K.M."/>
            <person name="Andrzejewski T.M."/>
            <person name="Davidsen T.M."/>
            <person name="Wayne K.J."/>
            <person name="Tettelin H."/>
            <person name="Glass J.I."/>
            <person name="Rusch D."/>
            <person name="Podicherti R."/>
            <person name="Tsui H.-C.T."/>
            <person name="Winkler M.E."/>
        </authorList>
    </citation>
    <scope>NUCLEOTIDE SEQUENCE</scope>
</reference>
<dbReference type="EMBL" id="UINC01001039">
    <property type="protein sequence ID" value="SUZ68443.1"/>
    <property type="molecule type" value="Genomic_DNA"/>
</dbReference>
<organism evidence="1">
    <name type="scientific">marine metagenome</name>
    <dbReference type="NCBI Taxonomy" id="408172"/>
    <lineage>
        <taxon>unclassified sequences</taxon>
        <taxon>metagenomes</taxon>
        <taxon>ecological metagenomes</taxon>
    </lineage>
</organism>
<gene>
    <name evidence="1" type="ORF">METZ01_LOCUS21297</name>
</gene>
<protein>
    <submittedName>
        <fullName evidence="1">Uncharacterized protein</fullName>
    </submittedName>
</protein>